<organism evidence="2 3">
    <name type="scientific">Nocardioides marmorisolisilvae</name>
    <dbReference type="NCBI Taxonomy" id="1542737"/>
    <lineage>
        <taxon>Bacteria</taxon>
        <taxon>Bacillati</taxon>
        <taxon>Actinomycetota</taxon>
        <taxon>Actinomycetes</taxon>
        <taxon>Propionibacteriales</taxon>
        <taxon>Nocardioidaceae</taxon>
        <taxon>Nocardioides</taxon>
    </lineage>
</organism>
<sequence length="390" mass="42809">MHPALWLAGRAATVGGAMVGERLGRSVPRTAQDIPRSGTDLNAEWLTAVLCADTPGAEVVSFDVPEAHAGTTSRAALRVVYNQAGTDAGLPTDLFTKSSESFAQRLMLGGADVLHGETHFFMTFRPKIEMEAPRGYFGGVDPTSWRSLLIMEDIAVSKGARFAIPTTPIDRSQIEDLLGNMAKYHAACWGDPDLSILKTPNDFYRNLSTFVRMGPRTAVGMERAKAVIPDTLYGEAAAMWEGTRRALDIATTQVPHTLLHGDGHVGQVYITAEGRMGHTDWQGTMRGGWSFDYAYLVSTALEPEQRRAWDHELLEHYLTCLAAEGAPAPGYDEAWLRYRQGVFYPYSAWAFTIGRAFYQPKMQPDEISLACIKRVAAAIDELKSFDAVGL</sequence>
<proteinExistence type="predicted"/>
<dbReference type="Pfam" id="PF01636">
    <property type="entry name" value="APH"/>
    <property type="match status" value="1"/>
</dbReference>
<dbReference type="Gene3D" id="3.90.1200.10">
    <property type="match status" value="1"/>
</dbReference>
<dbReference type="RefSeq" id="WP_123234678.1">
    <property type="nucleotide sequence ID" value="NZ_RJSG01000002.1"/>
</dbReference>
<dbReference type="Proteomes" id="UP000277094">
    <property type="component" value="Unassembled WGS sequence"/>
</dbReference>
<gene>
    <name evidence="2" type="ORF">EFL95_14850</name>
</gene>
<feature type="domain" description="Aminoglycoside phosphotransferase" evidence="1">
    <location>
        <begin position="115"/>
        <end position="322"/>
    </location>
</feature>
<comment type="caution">
    <text evidence="2">The sequence shown here is derived from an EMBL/GenBank/DDBJ whole genome shotgun (WGS) entry which is preliminary data.</text>
</comment>
<keyword evidence="2" id="KW-0808">Transferase</keyword>
<evidence type="ECO:0000313" key="2">
    <source>
        <dbReference type="EMBL" id="RNL80176.1"/>
    </source>
</evidence>
<dbReference type="OrthoDB" id="141068at2"/>
<dbReference type="SUPFAM" id="SSF56112">
    <property type="entry name" value="Protein kinase-like (PK-like)"/>
    <property type="match status" value="1"/>
</dbReference>
<reference evidence="2 3" key="1">
    <citation type="submission" date="2018-11" db="EMBL/GenBank/DDBJ databases">
        <authorList>
            <person name="Li F."/>
        </authorList>
    </citation>
    <scope>NUCLEOTIDE SEQUENCE [LARGE SCALE GENOMIC DNA]</scope>
    <source>
        <strain evidence="2 3">KIS18-7</strain>
    </source>
</reference>
<name>A0A3N0DXE8_9ACTN</name>
<dbReference type="GO" id="GO:0016740">
    <property type="term" value="F:transferase activity"/>
    <property type="evidence" value="ECO:0007669"/>
    <property type="project" value="UniProtKB-KW"/>
</dbReference>
<evidence type="ECO:0000313" key="3">
    <source>
        <dbReference type="Proteomes" id="UP000277094"/>
    </source>
</evidence>
<dbReference type="InterPro" id="IPR002575">
    <property type="entry name" value="Aminoglycoside_PTrfase"/>
</dbReference>
<protein>
    <submittedName>
        <fullName evidence="2">Aminoglycoside phosphotransferase family protein</fullName>
    </submittedName>
</protein>
<accession>A0A3N0DXE8</accession>
<dbReference type="EMBL" id="RJSG01000002">
    <property type="protein sequence ID" value="RNL80176.1"/>
    <property type="molecule type" value="Genomic_DNA"/>
</dbReference>
<dbReference type="AlphaFoldDB" id="A0A3N0DXE8"/>
<evidence type="ECO:0000259" key="1">
    <source>
        <dbReference type="Pfam" id="PF01636"/>
    </source>
</evidence>
<dbReference type="InterPro" id="IPR011009">
    <property type="entry name" value="Kinase-like_dom_sf"/>
</dbReference>
<keyword evidence="3" id="KW-1185">Reference proteome</keyword>